<comment type="caution">
    <text evidence="1">The sequence shown here is derived from an EMBL/GenBank/DDBJ whole genome shotgun (WGS) entry which is preliminary data.</text>
</comment>
<keyword evidence="2" id="KW-1185">Reference proteome</keyword>
<sequence>LRTLEWPQLSFIDIAIAICDHRPFDILAAFVPLRQVESSNGVGVPVVVELLIIDPLILKKNPDKARRAQAEWVEPAKHAGGAYEKVLKPGQRTRSGLAA</sequence>
<proteinExistence type="predicted"/>
<dbReference type="Proteomes" id="UP000308768">
    <property type="component" value="Unassembled WGS sequence"/>
</dbReference>
<feature type="non-terminal residue" evidence="1">
    <location>
        <position position="1"/>
    </location>
</feature>
<reference evidence="1 2" key="1">
    <citation type="submission" date="2017-03" db="EMBL/GenBank/DDBJ databases">
        <title>Genomes of endolithic fungi from Antarctica.</title>
        <authorList>
            <person name="Coleine C."/>
            <person name="Masonjones S."/>
            <person name="Stajich J.E."/>
        </authorList>
    </citation>
    <scope>NUCLEOTIDE SEQUENCE [LARGE SCALE GENOMIC DNA]</scope>
    <source>
        <strain evidence="1 2">CCFEE 5187</strain>
    </source>
</reference>
<gene>
    <name evidence="1" type="ORF">B0A49_13653</name>
</gene>
<name>A0A4U0UKE6_9PEZI</name>
<protein>
    <submittedName>
        <fullName evidence="1">Uncharacterized protein</fullName>
    </submittedName>
</protein>
<evidence type="ECO:0000313" key="2">
    <source>
        <dbReference type="Proteomes" id="UP000308768"/>
    </source>
</evidence>
<accession>A0A4U0UKE6</accession>
<dbReference type="EMBL" id="NAJN01003796">
    <property type="protein sequence ID" value="TKA35296.1"/>
    <property type="molecule type" value="Genomic_DNA"/>
</dbReference>
<evidence type="ECO:0000313" key="1">
    <source>
        <dbReference type="EMBL" id="TKA35296.1"/>
    </source>
</evidence>
<organism evidence="1 2">
    <name type="scientific">Cryomyces minteri</name>
    <dbReference type="NCBI Taxonomy" id="331657"/>
    <lineage>
        <taxon>Eukaryota</taxon>
        <taxon>Fungi</taxon>
        <taxon>Dikarya</taxon>
        <taxon>Ascomycota</taxon>
        <taxon>Pezizomycotina</taxon>
        <taxon>Dothideomycetes</taxon>
        <taxon>Dothideomycetes incertae sedis</taxon>
        <taxon>Cryomyces</taxon>
    </lineage>
</organism>
<dbReference type="AlphaFoldDB" id="A0A4U0UKE6"/>